<dbReference type="STRING" id="767519.SAMN05216559_0553"/>
<sequence length="581" mass="65388">MSHSQGSTRPNKELFGTFGPRSTFERHRQPSAFDRVLEGPSVTVGIRDPALGMYGRSAAVEDEDGVCVIWGEVYLRNTDQTDPAAWLLDAFGRRGTDALAGLNGSFLAVVDHVDREAIVGTDPVRSWECYYADASATRCFGTDAATVARTIPSPEVAAEPLDEFLALGFVFENRTTLDGLSRAPFDGYITATSTETLQRFVYQPREFDYVSELADRLERAFDRRARLPGRKGMLLSAGYDSRAVLAGIPDIESAFTLGGRDDAEVGVAAALADQYDVSHATLVPDESYLNTDIDDIQYGYGIVESLHAHHASYVDQMDVTTIYHGAMADSLLHGHFLPVDGIDLLDHTFPPYRLTQDPNVVDHLIETFGFLGECRHLAATNDRYDESRESLVRRRIRELYEEWGDRFDNPYNGMALIGVQNQPTRSFRYHLADHFVESCVMLDAELIEWHLATPPEHRNTRTFLQALRKLDEDMLRHRPPDRPTDSFTINQITNFVRRKLPFVSGYEGPWPDRGALYDQTDLDRVNFGEDPVVQKLPWRLKLRINDITTWLDSATAHCPVSPVELLDGKRDEHELTGWLTG</sequence>
<dbReference type="OrthoDB" id="297261at2157"/>
<evidence type="ECO:0000313" key="3">
    <source>
        <dbReference type="EMBL" id="SFR88928.1"/>
    </source>
</evidence>
<dbReference type="GO" id="GO:0006529">
    <property type="term" value="P:asparagine biosynthetic process"/>
    <property type="evidence" value="ECO:0007669"/>
    <property type="project" value="InterPro"/>
</dbReference>
<protein>
    <recommendedName>
        <fullName evidence="2">Asparagine synthetase domain-containing protein</fullName>
    </recommendedName>
</protein>
<feature type="domain" description="Asparagine synthetase" evidence="2">
    <location>
        <begin position="212"/>
        <end position="401"/>
    </location>
</feature>
<evidence type="ECO:0000256" key="1">
    <source>
        <dbReference type="SAM" id="MobiDB-lite"/>
    </source>
</evidence>
<dbReference type="InterPro" id="IPR001962">
    <property type="entry name" value="Asn_synthase"/>
</dbReference>
<name>A0A1I6KD18_9EURY</name>
<feature type="region of interest" description="Disordered" evidence="1">
    <location>
        <begin position="1"/>
        <end position="21"/>
    </location>
</feature>
<evidence type="ECO:0000313" key="4">
    <source>
        <dbReference type="Proteomes" id="UP000199062"/>
    </source>
</evidence>
<keyword evidence="4" id="KW-1185">Reference proteome</keyword>
<proteinExistence type="predicted"/>
<dbReference type="InterPro" id="IPR014729">
    <property type="entry name" value="Rossmann-like_a/b/a_fold"/>
</dbReference>
<dbReference type="SUPFAM" id="SSF52402">
    <property type="entry name" value="Adenine nucleotide alpha hydrolases-like"/>
    <property type="match status" value="1"/>
</dbReference>
<dbReference type="Pfam" id="PF00733">
    <property type="entry name" value="Asn_synthase"/>
    <property type="match status" value="1"/>
</dbReference>
<accession>A0A1I6KD18</accession>
<dbReference type="Proteomes" id="UP000199062">
    <property type="component" value="Unassembled WGS sequence"/>
</dbReference>
<gene>
    <name evidence="3" type="ORF">SAMN05216559_0553</name>
</gene>
<evidence type="ECO:0000259" key="2">
    <source>
        <dbReference type="Pfam" id="PF00733"/>
    </source>
</evidence>
<dbReference type="RefSeq" id="WP_177227114.1">
    <property type="nucleotide sequence ID" value="NZ_FOZK01000001.1"/>
</dbReference>
<organism evidence="3 4">
    <name type="scientific">Halomicrobium zhouii</name>
    <dbReference type="NCBI Taxonomy" id="767519"/>
    <lineage>
        <taxon>Archaea</taxon>
        <taxon>Methanobacteriati</taxon>
        <taxon>Methanobacteriota</taxon>
        <taxon>Stenosarchaea group</taxon>
        <taxon>Halobacteria</taxon>
        <taxon>Halobacteriales</taxon>
        <taxon>Haloarculaceae</taxon>
        <taxon>Halomicrobium</taxon>
    </lineage>
</organism>
<reference evidence="3 4" key="1">
    <citation type="submission" date="2016-10" db="EMBL/GenBank/DDBJ databases">
        <authorList>
            <person name="de Groot N.N."/>
        </authorList>
    </citation>
    <scope>NUCLEOTIDE SEQUENCE [LARGE SCALE GENOMIC DNA]</scope>
    <source>
        <strain evidence="3 4">CGMCC 1.10457</strain>
    </source>
</reference>
<dbReference type="GO" id="GO:0004066">
    <property type="term" value="F:asparagine synthase (glutamine-hydrolyzing) activity"/>
    <property type="evidence" value="ECO:0007669"/>
    <property type="project" value="InterPro"/>
</dbReference>
<dbReference type="EMBL" id="FOZK01000001">
    <property type="protein sequence ID" value="SFR88928.1"/>
    <property type="molecule type" value="Genomic_DNA"/>
</dbReference>
<dbReference type="AlphaFoldDB" id="A0A1I6KD18"/>
<dbReference type="Gene3D" id="3.40.50.620">
    <property type="entry name" value="HUPs"/>
    <property type="match status" value="1"/>
</dbReference>